<name>E5AEF4_LEPMJ</name>
<dbReference type="Pfam" id="PF01593">
    <property type="entry name" value="Amino_oxidase"/>
    <property type="match status" value="1"/>
</dbReference>
<gene>
    <name evidence="3" type="ORF">LEMA_P003800.1</name>
</gene>
<dbReference type="AlphaFoldDB" id="E5AEF4"/>
<dbReference type="STRING" id="985895.E5AEF4"/>
<dbReference type="Gene3D" id="1.10.405.20">
    <property type="match status" value="1"/>
</dbReference>
<dbReference type="Pfam" id="PF13450">
    <property type="entry name" value="NAD_binding_8"/>
    <property type="match status" value="1"/>
</dbReference>
<dbReference type="OMA" id="GHTETYY"/>
<feature type="chain" id="PRO_5003193715" evidence="1">
    <location>
        <begin position="19"/>
        <end position="468"/>
    </location>
</feature>
<evidence type="ECO:0000313" key="3">
    <source>
        <dbReference type="EMBL" id="CBY01593.1"/>
    </source>
</evidence>
<dbReference type="Proteomes" id="UP000002668">
    <property type="component" value="Genome"/>
</dbReference>
<sequence length="468" mass="50827">MRTSLFLASALCSPFVYAAPRCALEKGHKGTTFSAEDTNEVDVVILGGGATGTYTALKLMDKKKSFAVVEISDKLGGHVETFIDPTSHRPIDYGVQAYISNDQTKEFFGRFNTPMINATLSPFPSKIVDFNSGIMPPNATAVNPTDLIGPLAGYLFNTIGFQGIAEGAYDLPSPVPADLYMPFGAFVAKHNLTEVLQVVWIFAHGVGNLLETPTLYVLQNFGAPHLLGLSAGYLATAAPGGLQEVYDKAAAALSKSILFSSKITKTTRSSSGVTVEVQTPNGPKVIKAKKLLVTIPPTLENLEGFDLTSAETASFSQWQRIPYFVGVIHNTGLPDLTSFYNVDLTKPTFLPEDKFVWRIETVGVPGYLTVKVVGEPDSDKAKKMVSDVVARIGKNYGVETKTEFAAWGEHKNLQLHVEPTAIMNGFYADLYKRQGERSTYYAGNALASDYSPLLWAFVDKHIMPSLLK</sequence>
<dbReference type="GO" id="GO:0016491">
    <property type="term" value="F:oxidoreductase activity"/>
    <property type="evidence" value="ECO:0007669"/>
    <property type="project" value="InterPro"/>
</dbReference>
<protein>
    <submittedName>
        <fullName evidence="3">Similar to amine oxidase</fullName>
    </submittedName>
</protein>
<keyword evidence="4" id="KW-1185">Reference proteome</keyword>
<accession>E5AEF4</accession>
<feature type="domain" description="Amine oxidase" evidence="2">
    <location>
        <begin position="211"/>
        <end position="298"/>
    </location>
</feature>
<proteinExistence type="predicted"/>
<evidence type="ECO:0000313" key="4">
    <source>
        <dbReference type="Proteomes" id="UP000002668"/>
    </source>
</evidence>
<dbReference type="Gene3D" id="3.50.50.60">
    <property type="entry name" value="FAD/NAD(P)-binding domain"/>
    <property type="match status" value="1"/>
</dbReference>
<dbReference type="SUPFAM" id="SSF51905">
    <property type="entry name" value="FAD/NAD(P)-binding domain"/>
    <property type="match status" value="1"/>
</dbReference>
<dbReference type="InterPro" id="IPR002937">
    <property type="entry name" value="Amino_oxidase"/>
</dbReference>
<dbReference type="InParanoid" id="E5AEF4"/>
<dbReference type="VEuPathDB" id="FungiDB:LEMA_P003800.1"/>
<organism evidence="3 4">
    <name type="scientific">Leptosphaeria maculans (strain JN3 / isolate v23.1.3 / race Av1-4-5-6-7-8)</name>
    <name type="common">Blackleg fungus</name>
    <name type="synonym">Phoma lingam</name>
    <dbReference type="NCBI Taxonomy" id="985895"/>
    <lineage>
        <taxon>Eukaryota</taxon>
        <taxon>Fungi</taxon>
        <taxon>Dikarya</taxon>
        <taxon>Ascomycota</taxon>
        <taxon>Pezizomycotina</taxon>
        <taxon>Dothideomycetes</taxon>
        <taxon>Pleosporomycetidae</taxon>
        <taxon>Pleosporales</taxon>
        <taxon>Pleosporineae</taxon>
        <taxon>Leptosphaeriaceae</taxon>
        <taxon>Plenodomus</taxon>
        <taxon>Plenodomus lingam/Leptosphaeria maculans species complex</taxon>
    </lineage>
</organism>
<evidence type="ECO:0000259" key="2">
    <source>
        <dbReference type="Pfam" id="PF01593"/>
    </source>
</evidence>
<keyword evidence="1" id="KW-0732">Signal</keyword>
<feature type="signal peptide" evidence="1">
    <location>
        <begin position="1"/>
        <end position="18"/>
    </location>
</feature>
<evidence type="ECO:0000256" key="1">
    <source>
        <dbReference type="SAM" id="SignalP"/>
    </source>
</evidence>
<dbReference type="HOGENOM" id="CLU_028280_0_0_1"/>
<dbReference type="OrthoDB" id="68575at2759"/>
<reference evidence="4" key="1">
    <citation type="journal article" date="2011" name="Nat. Commun.">
        <title>Effector diversification within compartments of the Leptosphaeria maculans genome affected by Repeat-Induced Point mutations.</title>
        <authorList>
            <person name="Rouxel T."/>
            <person name="Grandaubert J."/>
            <person name="Hane J.K."/>
            <person name="Hoede C."/>
            <person name="van de Wouw A.P."/>
            <person name="Couloux A."/>
            <person name="Dominguez V."/>
            <person name="Anthouard V."/>
            <person name="Bally P."/>
            <person name="Bourras S."/>
            <person name="Cozijnsen A.J."/>
            <person name="Ciuffetti L.M."/>
            <person name="Degrave A."/>
            <person name="Dilmaghani A."/>
            <person name="Duret L."/>
            <person name="Fudal I."/>
            <person name="Goodwin S.B."/>
            <person name="Gout L."/>
            <person name="Glaser N."/>
            <person name="Linglin J."/>
            <person name="Kema G.H.J."/>
            <person name="Lapalu N."/>
            <person name="Lawrence C.B."/>
            <person name="May K."/>
            <person name="Meyer M."/>
            <person name="Ollivier B."/>
            <person name="Poulain J."/>
            <person name="Schoch C.L."/>
            <person name="Simon A."/>
            <person name="Spatafora J.W."/>
            <person name="Stachowiak A."/>
            <person name="Turgeon B.G."/>
            <person name="Tyler B.M."/>
            <person name="Vincent D."/>
            <person name="Weissenbach J."/>
            <person name="Amselem J."/>
            <person name="Quesneville H."/>
            <person name="Oliver R.P."/>
            <person name="Wincker P."/>
            <person name="Balesdent M.-H."/>
            <person name="Howlett B.J."/>
        </authorList>
    </citation>
    <scope>NUCLEOTIDE SEQUENCE [LARGE SCALE GENOMIC DNA]</scope>
    <source>
        <strain evidence="4">JN3 / isolate v23.1.3 / race Av1-4-5-6-7-8</strain>
    </source>
</reference>
<dbReference type="Gene3D" id="3.30.70.1990">
    <property type="match status" value="1"/>
</dbReference>
<dbReference type="eggNOG" id="ENOG502R1TU">
    <property type="taxonomic scope" value="Eukaryota"/>
</dbReference>
<dbReference type="GeneID" id="13290577"/>
<dbReference type="InterPro" id="IPR036188">
    <property type="entry name" value="FAD/NAD-bd_sf"/>
</dbReference>
<dbReference type="RefSeq" id="XP_003845072.1">
    <property type="nucleotide sequence ID" value="XM_003845024.1"/>
</dbReference>
<dbReference type="EMBL" id="FP929139">
    <property type="protein sequence ID" value="CBY01593.1"/>
    <property type="molecule type" value="Genomic_DNA"/>
</dbReference>